<dbReference type="AlphaFoldDB" id="I0J3L6"/>
<evidence type="ECO:0000313" key="14">
    <source>
        <dbReference type="EMBL" id="CCE26489.1"/>
    </source>
</evidence>
<keyword evidence="9 12" id="KW-0472">Membrane</keyword>
<feature type="transmembrane region" description="Helical" evidence="13">
    <location>
        <begin position="27"/>
        <end position="48"/>
    </location>
</feature>
<keyword evidence="4 12" id="KW-0602">Photosynthesis</keyword>
<keyword evidence="3" id="KW-0150">Chloroplast</keyword>
<evidence type="ECO:0000256" key="4">
    <source>
        <dbReference type="ARBA" id="ARBA00022531"/>
    </source>
</evidence>
<dbReference type="NCBIfam" id="NF002715">
    <property type="entry name" value="PRK02553.1"/>
    <property type="match status" value="1"/>
</dbReference>
<comment type="function">
    <text evidence="12">One of the components of the core complex of photosystem II (PSII). PSII is a light-driven water:plastoquinone oxidoreductase that uses light energy to abstract electrons from H(2)O, generating O(2) and a proton gradient subsequently used for ATP formation. It consists of a core antenna complex that captures photons, and an electron transfer chain that converts photonic excitation into a charge separation.</text>
</comment>
<evidence type="ECO:0000256" key="13">
    <source>
        <dbReference type="SAM" id="Phobius"/>
    </source>
</evidence>
<dbReference type="RefSeq" id="YP_006234202.1">
    <property type="nucleotide sequence ID" value="NC_017754.2"/>
</dbReference>
<dbReference type="GO" id="GO:0005737">
    <property type="term" value="C:cytoplasm"/>
    <property type="evidence" value="ECO:0007669"/>
    <property type="project" value="UniProtKB-ARBA"/>
</dbReference>
<dbReference type="GeneID" id="12355000"/>
<dbReference type="PANTHER" id="PTHR35325">
    <property type="match status" value="1"/>
</dbReference>
<evidence type="ECO:0000256" key="8">
    <source>
        <dbReference type="ARBA" id="ARBA00023078"/>
    </source>
</evidence>
<dbReference type="HAMAP" id="MF_00441">
    <property type="entry name" value="PSII_PsbK"/>
    <property type="match status" value="1"/>
</dbReference>
<evidence type="ECO:0000256" key="2">
    <source>
        <dbReference type="ARBA" id="ARBA00022469"/>
    </source>
</evidence>
<evidence type="ECO:0000256" key="6">
    <source>
        <dbReference type="ARBA" id="ARBA00022692"/>
    </source>
</evidence>
<feature type="propeptide" id="PRO_5005059703" evidence="12">
    <location>
        <begin position="1"/>
        <end position="12"/>
    </location>
</feature>
<comment type="subcellular location">
    <subcellularLocation>
        <location evidence="12">Cellular thylakoid membrane</location>
        <topology evidence="12">Single-pass membrane protein</topology>
    </subcellularLocation>
    <subcellularLocation>
        <location evidence="1">Membrane</location>
        <topology evidence="1">Single-pass membrane protein</topology>
    </subcellularLocation>
</comment>
<dbReference type="EMBL" id="HE605038">
    <property type="protein sequence ID" value="CCE26489.1"/>
    <property type="molecule type" value="Genomic_DNA"/>
</dbReference>
<name>I0J3L6_9EUGL</name>
<dbReference type="GO" id="GO:0009539">
    <property type="term" value="C:photosystem II reaction center"/>
    <property type="evidence" value="ECO:0007669"/>
    <property type="project" value="InterPro"/>
</dbReference>
<dbReference type="GO" id="GO:0042651">
    <property type="term" value="C:thylakoid membrane"/>
    <property type="evidence" value="ECO:0007669"/>
    <property type="project" value="UniProtKB-UniRule"/>
</dbReference>
<comment type="subunit">
    <text evidence="11">PSII is composed of 1 copy each of membrane proteins PsbA, PsbB, PsbC, PsbD, PsbE, PsbF, PsbH, PsbI, PsbJ, PsbK, PsbL, PsbM, PsbT, PsbY, PsbZ, Psb30/Ycf12, at least 3 peripheral proteins of the oxygen-evolving complex and a large number of cofactors. It forms dimeric complexes.</text>
</comment>
<dbReference type="Pfam" id="PF02533">
    <property type="entry name" value="PsbK"/>
    <property type="match status" value="1"/>
</dbReference>
<keyword evidence="7 12" id="KW-1133">Transmembrane helix</keyword>
<evidence type="ECO:0000256" key="5">
    <source>
        <dbReference type="ARBA" id="ARBA00022640"/>
    </source>
</evidence>
<dbReference type="InterPro" id="IPR003687">
    <property type="entry name" value="PSII_PsbK"/>
</dbReference>
<accession>I0J3L6</accession>
<evidence type="ECO:0000256" key="12">
    <source>
        <dbReference type="HAMAP-Rule" id="MF_00441"/>
    </source>
</evidence>
<evidence type="ECO:0000256" key="1">
    <source>
        <dbReference type="ARBA" id="ARBA00004167"/>
    </source>
</evidence>
<protein>
    <recommendedName>
        <fullName evidence="12">Photosystem II reaction center protein K</fullName>
        <shortName evidence="12">PSII-K</shortName>
    </recommendedName>
</protein>
<comment type="subunit">
    <text evidence="12">PSII is composed of 1 copy each of membrane proteins PsbA, PsbB, PsbC, PsbD, PsbE, PsbF, PsbH, PsbI, PsbJ, PsbK, PsbL, PsbM, PsbT, PsbX, PsbY, PsbZ, Psb30/Ycf12, at least 3 peripheral proteins of the oxygen-evolving complex and a large number of cofactors. It forms dimeric complexes.</text>
</comment>
<evidence type="ECO:0000256" key="3">
    <source>
        <dbReference type="ARBA" id="ARBA00022528"/>
    </source>
</evidence>
<proteinExistence type="inferred from homology"/>
<comment type="similarity">
    <text evidence="12">Belongs to the PsbK family.</text>
</comment>
<evidence type="ECO:0000256" key="7">
    <source>
        <dbReference type="ARBA" id="ARBA00022989"/>
    </source>
</evidence>
<dbReference type="InterPro" id="IPR037270">
    <property type="entry name" value="PSII_PsbK_sf"/>
</dbReference>
<keyword evidence="5 14" id="KW-0934">Plastid</keyword>
<evidence type="ECO:0000256" key="11">
    <source>
        <dbReference type="ARBA" id="ARBA00038734"/>
    </source>
</evidence>
<evidence type="ECO:0000256" key="9">
    <source>
        <dbReference type="ARBA" id="ARBA00023136"/>
    </source>
</evidence>
<dbReference type="GO" id="GO:0015979">
    <property type="term" value="P:photosynthesis"/>
    <property type="evidence" value="ECO:0007669"/>
    <property type="project" value="UniProtKB-UniRule"/>
</dbReference>
<dbReference type="PANTHER" id="PTHR35325:SF1">
    <property type="entry name" value="PHOTOSYSTEM II REACTION CENTER PROTEIN K"/>
    <property type="match status" value="1"/>
</dbReference>
<reference evidence="14" key="1">
    <citation type="journal article" date="2012" name="PLoS ONE">
        <title>The plastid genome of eutreptiella provides a window into the process of secondary endosymbiosis of plastid in euglenids.</title>
        <authorList>
            <person name="Hrda S."/>
            <person name="Fousek J."/>
            <person name="Szabova J."/>
            <person name="Hampl V."/>
            <person name="Vlcek C."/>
        </authorList>
    </citation>
    <scope>NUCLEOTIDE SEQUENCE</scope>
    <source>
        <strain evidence="14">K-0333</strain>
    </source>
</reference>
<feature type="chain" id="PRO_5023260949" description="Photosystem II reaction center protein K" evidence="12">
    <location>
        <begin position="13"/>
        <end position="49"/>
    </location>
</feature>
<evidence type="ECO:0000256" key="10">
    <source>
        <dbReference type="ARBA" id="ARBA00023276"/>
    </source>
</evidence>
<keyword evidence="2 12" id="KW-0674">Reaction center</keyword>
<gene>
    <name evidence="12 14" type="primary">psbK</name>
</gene>
<geneLocation type="plastid" evidence="14"/>
<organism evidence="14">
    <name type="scientific">Eutreptiella gymnastica</name>
    <dbReference type="NCBI Taxonomy" id="73025"/>
    <lineage>
        <taxon>Eukaryota</taxon>
        <taxon>Discoba</taxon>
        <taxon>Euglenozoa</taxon>
        <taxon>Euglenida</taxon>
        <taxon>Spirocuta</taxon>
        <taxon>Euglenophyceae</taxon>
        <taxon>Eutreptiales</taxon>
        <taxon>Eutreptiaceae</taxon>
        <taxon>Eutreptiella</taxon>
    </lineage>
</organism>
<sequence>MFNVNIEELFFARLPEAYAPFDPLVDVLPIIPVLFFLLAFVWQASVSFR</sequence>
<keyword evidence="6 12" id="KW-0812">Transmembrane</keyword>
<dbReference type="SUPFAM" id="SSF161037">
    <property type="entry name" value="Photosystem II reaction center protein K, PsbK"/>
    <property type="match status" value="1"/>
</dbReference>
<keyword evidence="10 12" id="KW-0604">Photosystem II</keyword>
<keyword evidence="8 12" id="KW-0793">Thylakoid</keyword>